<keyword evidence="2" id="KW-0808">Transferase</keyword>
<comment type="caution">
    <text evidence="5">The sequence shown here is derived from an EMBL/GenBank/DDBJ whole genome shotgun (WGS) entry which is preliminary data.</text>
</comment>
<dbReference type="PANTHER" id="PTHR43464">
    <property type="entry name" value="METHYLTRANSFERASE"/>
    <property type="match status" value="1"/>
</dbReference>
<evidence type="ECO:0000256" key="3">
    <source>
        <dbReference type="ARBA" id="ARBA00022691"/>
    </source>
</evidence>
<dbReference type="CDD" id="cd02440">
    <property type="entry name" value="AdoMet_MTases"/>
    <property type="match status" value="1"/>
</dbReference>
<evidence type="ECO:0000256" key="2">
    <source>
        <dbReference type="ARBA" id="ARBA00022679"/>
    </source>
</evidence>
<dbReference type="OrthoDB" id="9805171at2"/>
<dbReference type="InterPro" id="IPR029063">
    <property type="entry name" value="SAM-dependent_MTases_sf"/>
</dbReference>
<organism evidence="5 6">
    <name type="scientific">Cryobacterium arcticum</name>
    <dbReference type="NCBI Taxonomy" id="670052"/>
    <lineage>
        <taxon>Bacteria</taxon>
        <taxon>Bacillati</taxon>
        <taxon>Actinomycetota</taxon>
        <taxon>Actinomycetes</taxon>
        <taxon>Micrococcales</taxon>
        <taxon>Microbacteriaceae</taxon>
        <taxon>Cryobacterium</taxon>
    </lineage>
</organism>
<gene>
    <name evidence="5" type="ORF">CTB96_15160</name>
</gene>
<feature type="domain" description="Methyltransferase type 11" evidence="4">
    <location>
        <begin position="64"/>
        <end position="155"/>
    </location>
</feature>
<keyword evidence="6" id="KW-1185">Reference proteome</keyword>
<dbReference type="PANTHER" id="PTHR43464:SF19">
    <property type="entry name" value="UBIQUINONE BIOSYNTHESIS O-METHYLTRANSFERASE, MITOCHONDRIAL"/>
    <property type="match status" value="1"/>
</dbReference>
<keyword evidence="1" id="KW-0489">Methyltransferase</keyword>
<dbReference type="RefSeq" id="WP_110127670.1">
    <property type="nucleotide sequence ID" value="NZ_QHLY01000012.1"/>
</dbReference>
<dbReference type="Gene3D" id="3.40.50.150">
    <property type="entry name" value="Vaccinia Virus protein VP39"/>
    <property type="match status" value="1"/>
</dbReference>
<accession>A0A317ZQ44</accession>
<protein>
    <recommendedName>
        <fullName evidence="4">Methyltransferase type 11 domain-containing protein</fullName>
    </recommendedName>
</protein>
<dbReference type="GO" id="GO:0032259">
    <property type="term" value="P:methylation"/>
    <property type="evidence" value="ECO:0007669"/>
    <property type="project" value="UniProtKB-KW"/>
</dbReference>
<dbReference type="SUPFAM" id="SSF53335">
    <property type="entry name" value="S-adenosyl-L-methionine-dependent methyltransferases"/>
    <property type="match status" value="1"/>
</dbReference>
<evidence type="ECO:0000259" key="4">
    <source>
        <dbReference type="Pfam" id="PF08241"/>
    </source>
</evidence>
<dbReference type="Proteomes" id="UP000246722">
    <property type="component" value="Unassembled WGS sequence"/>
</dbReference>
<reference evidence="5 6" key="1">
    <citation type="submission" date="2018-05" db="EMBL/GenBank/DDBJ databases">
        <title>Genetic diversity of glacier-inhabiting Cryobacterium bacteria in China and description of Cryobacterium mengkeensis sp. nov. and Arthrobacter glacialis sp. nov.</title>
        <authorList>
            <person name="Liu Q."/>
            <person name="Xin Y.-H."/>
        </authorList>
    </citation>
    <scope>NUCLEOTIDE SEQUENCE [LARGE SCALE GENOMIC DNA]</scope>
    <source>
        <strain evidence="5 6">SK-1</strain>
    </source>
</reference>
<evidence type="ECO:0000256" key="1">
    <source>
        <dbReference type="ARBA" id="ARBA00022603"/>
    </source>
</evidence>
<proteinExistence type="predicted"/>
<dbReference type="GO" id="GO:0008757">
    <property type="term" value="F:S-adenosylmethionine-dependent methyltransferase activity"/>
    <property type="evidence" value="ECO:0007669"/>
    <property type="project" value="InterPro"/>
</dbReference>
<evidence type="ECO:0000313" key="6">
    <source>
        <dbReference type="Proteomes" id="UP000246722"/>
    </source>
</evidence>
<name>A0A317ZQ44_9MICO</name>
<sequence>MNQLPPNNDEIREFWNARTEPDGILPLDRANSSVGFQEHPIWLGVVLGLLTPTPAGRPIRRVADLGCGTGMVAEMAARLGHEVIAIDFAPARAEQARNRLARFSNVEVRVGDATRPPLEEGEVDAIISRNMIWLLTEPAEALQAWLRIVGPGGRITAIDSTHRTSRHRFATVQKALRLQEFPDGVAPGSPVSGTKPTPFSDLRSAEEGSRFWDAAGAHGTNAIDLSWVSAARMANWSPRERALRRDRYFALSVDSVAKTPEREHINSGE</sequence>
<dbReference type="AlphaFoldDB" id="A0A317ZQ44"/>
<dbReference type="Pfam" id="PF08241">
    <property type="entry name" value="Methyltransf_11"/>
    <property type="match status" value="1"/>
</dbReference>
<keyword evidence="3" id="KW-0949">S-adenosyl-L-methionine</keyword>
<dbReference type="InterPro" id="IPR013216">
    <property type="entry name" value="Methyltransf_11"/>
</dbReference>
<evidence type="ECO:0000313" key="5">
    <source>
        <dbReference type="EMBL" id="PXA67998.1"/>
    </source>
</evidence>
<dbReference type="EMBL" id="QHLY01000012">
    <property type="protein sequence ID" value="PXA67998.1"/>
    <property type="molecule type" value="Genomic_DNA"/>
</dbReference>